<name>A0ACB8U636_9APHY</name>
<organism evidence="1 2">
    <name type="scientific">Irpex rosettiformis</name>
    <dbReference type="NCBI Taxonomy" id="378272"/>
    <lineage>
        <taxon>Eukaryota</taxon>
        <taxon>Fungi</taxon>
        <taxon>Dikarya</taxon>
        <taxon>Basidiomycota</taxon>
        <taxon>Agaricomycotina</taxon>
        <taxon>Agaricomycetes</taxon>
        <taxon>Polyporales</taxon>
        <taxon>Irpicaceae</taxon>
        <taxon>Irpex</taxon>
    </lineage>
</organism>
<keyword evidence="2" id="KW-1185">Reference proteome</keyword>
<proteinExistence type="predicted"/>
<sequence>MSYGENAAVNAAEEMELEEEEEESRELTHDEMWDDSALIEAWNSATAEYEAYHGKNKEWKNETVKKSPLWYNVPPEKKTGGKAHASVSPGIDNNGVEENSAPFDFDTYTPTHDPSLPAATMAATAAGPGPDFSQFTLSHPSGSSVSPDEAFQKALSATYWAGYWTAVYHCQSKERGQQPEEEQADHPDDEEDIEDNSADLLTTQR</sequence>
<evidence type="ECO:0000313" key="2">
    <source>
        <dbReference type="Proteomes" id="UP001055072"/>
    </source>
</evidence>
<dbReference type="Proteomes" id="UP001055072">
    <property type="component" value="Unassembled WGS sequence"/>
</dbReference>
<protein>
    <submittedName>
        <fullName evidence="1">Uncharacterized protein</fullName>
    </submittedName>
</protein>
<dbReference type="EMBL" id="MU274909">
    <property type="protein sequence ID" value="KAI0089803.1"/>
    <property type="molecule type" value="Genomic_DNA"/>
</dbReference>
<reference evidence="1" key="1">
    <citation type="journal article" date="2021" name="Environ. Microbiol.">
        <title>Gene family expansions and transcriptome signatures uncover fungal adaptations to wood decay.</title>
        <authorList>
            <person name="Hage H."/>
            <person name="Miyauchi S."/>
            <person name="Viragh M."/>
            <person name="Drula E."/>
            <person name="Min B."/>
            <person name="Chaduli D."/>
            <person name="Navarro D."/>
            <person name="Favel A."/>
            <person name="Norest M."/>
            <person name="Lesage-Meessen L."/>
            <person name="Balint B."/>
            <person name="Merenyi Z."/>
            <person name="de Eugenio L."/>
            <person name="Morin E."/>
            <person name="Martinez A.T."/>
            <person name="Baldrian P."/>
            <person name="Stursova M."/>
            <person name="Martinez M.J."/>
            <person name="Novotny C."/>
            <person name="Magnuson J.K."/>
            <person name="Spatafora J.W."/>
            <person name="Maurice S."/>
            <person name="Pangilinan J."/>
            <person name="Andreopoulos W."/>
            <person name="LaButti K."/>
            <person name="Hundley H."/>
            <person name="Na H."/>
            <person name="Kuo A."/>
            <person name="Barry K."/>
            <person name="Lipzen A."/>
            <person name="Henrissat B."/>
            <person name="Riley R."/>
            <person name="Ahrendt S."/>
            <person name="Nagy L.G."/>
            <person name="Grigoriev I.V."/>
            <person name="Martin F."/>
            <person name="Rosso M.N."/>
        </authorList>
    </citation>
    <scope>NUCLEOTIDE SEQUENCE</scope>
    <source>
        <strain evidence="1">CBS 384.51</strain>
    </source>
</reference>
<accession>A0ACB8U636</accession>
<evidence type="ECO:0000313" key="1">
    <source>
        <dbReference type="EMBL" id="KAI0089803.1"/>
    </source>
</evidence>
<gene>
    <name evidence="1" type="ORF">BDY19DRAFT_940918</name>
</gene>
<comment type="caution">
    <text evidence="1">The sequence shown here is derived from an EMBL/GenBank/DDBJ whole genome shotgun (WGS) entry which is preliminary data.</text>
</comment>